<gene>
    <name evidence="1" type="ORF">MQ095_13705</name>
</gene>
<evidence type="ECO:0000313" key="1">
    <source>
        <dbReference type="EMBL" id="WHP82854.1"/>
    </source>
</evidence>
<dbReference type="InterPro" id="IPR032493">
    <property type="entry name" value="Phage_TTP_13"/>
</dbReference>
<evidence type="ECO:0000313" key="2">
    <source>
        <dbReference type="Proteomes" id="UP001238370"/>
    </source>
</evidence>
<dbReference type="Pfam" id="PF16463">
    <property type="entry name" value="Phage_TTP_13"/>
    <property type="match status" value="1"/>
</dbReference>
<proteinExistence type="predicted"/>
<keyword evidence="2" id="KW-1185">Reference proteome</keyword>
<protein>
    <submittedName>
        <fullName evidence="1">Phage tail protein</fullName>
    </submittedName>
</protein>
<dbReference type="RefSeq" id="WP_015461982.1">
    <property type="nucleotide sequence ID" value="NZ_CP094302.2"/>
</dbReference>
<reference evidence="1 2" key="1">
    <citation type="submission" date="2022-03" db="EMBL/GenBank/DDBJ databases">
        <title>Survey of Intraspecific Variation of Edwardsiella anguillarum Isolates from Non-Anguillid Fish Host Originating from Varied Geographic Locations.</title>
        <authorList>
            <person name="Armwood A.R."/>
            <person name="Woodyard E."/>
            <person name="Waldbieser G.C."/>
            <person name="Camus A.C."/>
            <person name="Divya D."/>
            <person name="Tekedar H."/>
            <person name="Soto E."/>
            <person name="Stein C."/>
            <person name="Ucko M."/>
            <person name="Ware C."/>
            <person name="Griffin M.J."/>
        </authorList>
    </citation>
    <scope>NUCLEOTIDE SEQUENCE [LARGE SCALE GENOMIC DNA]</scope>
    <source>
        <strain evidence="1 2">R18-35-2</strain>
    </source>
</reference>
<dbReference type="Proteomes" id="UP001238370">
    <property type="component" value="Chromosome"/>
</dbReference>
<dbReference type="EMBL" id="CP094302">
    <property type="protein sequence ID" value="WHP82854.1"/>
    <property type="molecule type" value="Genomic_DNA"/>
</dbReference>
<accession>A0ABY8SAT0</accession>
<sequence length="159" mass="17326">MTDEIRSPSEFAMLPAGTRVSFGPLGTTIDAGKLLQNAMSIGTTGKKGTYVEVTRLIDTEPKFMQDMGEAEDKTFIFIDAPDDTNQEAFTAAAEAKETVLMFIEFPNKRVATQELALNGWSMQSVDTPKGKVLQVEVYAKQNSVSWSRKTPVPPSGKSA</sequence>
<name>A0ABY8SAT0_9GAMM</name>
<organism evidence="1 2">
    <name type="scientific">Edwardsiella anguillarum</name>
    <dbReference type="NCBI Taxonomy" id="1821960"/>
    <lineage>
        <taxon>Bacteria</taxon>
        <taxon>Pseudomonadati</taxon>
        <taxon>Pseudomonadota</taxon>
        <taxon>Gammaproteobacteria</taxon>
        <taxon>Enterobacterales</taxon>
        <taxon>Hafniaceae</taxon>
        <taxon>Edwardsiella</taxon>
    </lineage>
</organism>